<dbReference type="InterPro" id="IPR017520">
    <property type="entry name" value="CHP03086"/>
</dbReference>
<dbReference type="GO" id="GO:0046872">
    <property type="term" value="F:metal ion binding"/>
    <property type="evidence" value="ECO:0007669"/>
    <property type="project" value="InterPro"/>
</dbReference>
<sequence length="184" mass="19969">MSDLLEMDRRACALNVELIEGLTEAELDMATPCTEWTVRGLVQHQVDSTLSFTAGARGVPLGESRPLGDDPLGVYRATMELAWGVFGSPGLMDRDVEFPGYGPQKGRVLVAAHFVDNLVHAWDLARSLGREYELEADLAEAALRIVARYPHGISAFAPPVEVDAGASVTDRLVGRLGRSPRWPA</sequence>
<accession>A0A2T0TK97</accession>
<reference evidence="2 3" key="1">
    <citation type="submission" date="2018-03" db="EMBL/GenBank/DDBJ databases">
        <title>Genomic Encyclopedia of Archaeal and Bacterial Type Strains, Phase II (KMG-II): from individual species to whole genera.</title>
        <authorList>
            <person name="Goeker M."/>
        </authorList>
    </citation>
    <scope>NUCLEOTIDE SEQUENCE [LARGE SCALE GENOMIC DNA]</scope>
    <source>
        <strain evidence="2 3">DSM 44720</strain>
    </source>
</reference>
<dbReference type="InterPro" id="IPR034660">
    <property type="entry name" value="DinB/YfiT-like"/>
</dbReference>
<organism evidence="2 3">
    <name type="scientific">Umezawaea tangerina</name>
    <dbReference type="NCBI Taxonomy" id="84725"/>
    <lineage>
        <taxon>Bacteria</taxon>
        <taxon>Bacillati</taxon>
        <taxon>Actinomycetota</taxon>
        <taxon>Actinomycetes</taxon>
        <taxon>Pseudonocardiales</taxon>
        <taxon>Pseudonocardiaceae</taxon>
        <taxon>Umezawaea</taxon>
    </lineage>
</organism>
<dbReference type="SUPFAM" id="SSF109854">
    <property type="entry name" value="DinB/YfiT-like putative metalloenzymes"/>
    <property type="match status" value="1"/>
</dbReference>
<dbReference type="RefSeq" id="WP_106185209.1">
    <property type="nucleotide sequence ID" value="NZ_PVTF01000001.1"/>
</dbReference>
<dbReference type="Pfam" id="PF11716">
    <property type="entry name" value="MDMPI_N"/>
    <property type="match status" value="1"/>
</dbReference>
<dbReference type="AlphaFoldDB" id="A0A2T0TK97"/>
<dbReference type="InterPro" id="IPR024344">
    <property type="entry name" value="MDMPI_metal-binding"/>
</dbReference>
<protein>
    <submittedName>
        <fullName evidence="2">Uncharacterized protein (TIGR03086 family)</fullName>
    </submittedName>
</protein>
<dbReference type="Gene3D" id="1.20.120.450">
    <property type="entry name" value="dinb family like domain"/>
    <property type="match status" value="1"/>
</dbReference>
<dbReference type="NCBIfam" id="TIGR03083">
    <property type="entry name" value="maleylpyruvate isomerase family mycothiol-dependent enzyme"/>
    <property type="match status" value="1"/>
</dbReference>
<gene>
    <name evidence="2" type="ORF">CLV43_101404</name>
</gene>
<evidence type="ECO:0000259" key="1">
    <source>
        <dbReference type="Pfam" id="PF11716"/>
    </source>
</evidence>
<dbReference type="NCBIfam" id="TIGR03086">
    <property type="entry name" value="TIGR03086 family metal-binding protein"/>
    <property type="match status" value="1"/>
</dbReference>
<evidence type="ECO:0000313" key="3">
    <source>
        <dbReference type="Proteomes" id="UP000239494"/>
    </source>
</evidence>
<comment type="caution">
    <text evidence="2">The sequence shown here is derived from an EMBL/GenBank/DDBJ whole genome shotgun (WGS) entry which is preliminary data.</text>
</comment>
<dbReference type="EMBL" id="PVTF01000001">
    <property type="protein sequence ID" value="PRY46134.1"/>
    <property type="molecule type" value="Genomic_DNA"/>
</dbReference>
<evidence type="ECO:0000313" key="2">
    <source>
        <dbReference type="EMBL" id="PRY46134.1"/>
    </source>
</evidence>
<keyword evidence="3" id="KW-1185">Reference proteome</keyword>
<dbReference type="Proteomes" id="UP000239494">
    <property type="component" value="Unassembled WGS sequence"/>
</dbReference>
<name>A0A2T0TK97_9PSEU</name>
<proteinExistence type="predicted"/>
<dbReference type="InterPro" id="IPR017517">
    <property type="entry name" value="Maleyloyr_isom"/>
</dbReference>
<feature type="domain" description="Mycothiol-dependent maleylpyruvate isomerase metal-binding" evidence="1">
    <location>
        <begin position="10"/>
        <end position="53"/>
    </location>
</feature>
<dbReference type="OrthoDB" id="5185819at2"/>